<reference evidence="1" key="2">
    <citation type="journal article" date="2015" name="Fish Shellfish Immunol.">
        <title>Early steps in the European eel (Anguilla anguilla)-Vibrio vulnificus interaction in the gills: Role of the RtxA13 toxin.</title>
        <authorList>
            <person name="Callol A."/>
            <person name="Pajuelo D."/>
            <person name="Ebbesson L."/>
            <person name="Teles M."/>
            <person name="MacKenzie S."/>
            <person name="Amaro C."/>
        </authorList>
    </citation>
    <scope>NUCLEOTIDE SEQUENCE</scope>
</reference>
<protein>
    <submittedName>
        <fullName evidence="1">Uncharacterized protein</fullName>
    </submittedName>
</protein>
<sequence>MFTLHVCLRMHIIHGYTAQISKGPLSNTKKLYLLIFTRLDILISIHFSISVLQRDANLQAIMPQVSRNVFLYSYLHFYIFHSACYQMLCSTNIQLLPSSLSRIRQLNPNNKFNSTEKSSPFIQHIVFFFSFFK</sequence>
<accession>A0A0E9WXZ1</accession>
<evidence type="ECO:0000313" key="1">
    <source>
        <dbReference type="EMBL" id="JAH95076.1"/>
    </source>
</evidence>
<organism evidence="1">
    <name type="scientific">Anguilla anguilla</name>
    <name type="common">European freshwater eel</name>
    <name type="synonym">Muraena anguilla</name>
    <dbReference type="NCBI Taxonomy" id="7936"/>
    <lineage>
        <taxon>Eukaryota</taxon>
        <taxon>Metazoa</taxon>
        <taxon>Chordata</taxon>
        <taxon>Craniata</taxon>
        <taxon>Vertebrata</taxon>
        <taxon>Euteleostomi</taxon>
        <taxon>Actinopterygii</taxon>
        <taxon>Neopterygii</taxon>
        <taxon>Teleostei</taxon>
        <taxon>Anguilliformes</taxon>
        <taxon>Anguillidae</taxon>
        <taxon>Anguilla</taxon>
    </lineage>
</organism>
<proteinExistence type="predicted"/>
<reference evidence="1" key="1">
    <citation type="submission" date="2014-11" db="EMBL/GenBank/DDBJ databases">
        <authorList>
            <person name="Amaro Gonzalez C."/>
        </authorList>
    </citation>
    <scope>NUCLEOTIDE SEQUENCE</scope>
</reference>
<dbReference type="EMBL" id="GBXM01013501">
    <property type="protein sequence ID" value="JAH95076.1"/>
    <property type="molecule type" value="Transcribed_RNA"/>
</dbReference>
<dbReference type="AlphaFoldDB" id="A0A0E9WXZ1"/>
<name>A0A0E9WXZ1_ANGAN</name>